<dbReference type="EMBL" id="CM009303">
    <property type="protein sequence ID" value="PNT03658.1"/>
    <property type="molecule type" value="Genomic_DNA"/>
</dbReference>
<reference evidence="1 2" key="1">
    <citation type="journal article" date="2006" name="Science">
        <title>The genome of black cottonwood, Populus trichocarpa (Torr. &amp; Gray).</title>
        <authorList>
            <person name="Tuskan G.A."/>
            <person name="Difazio S."/>
            <person name="Jansson S."/>
            <person name="Bohlmann J."/>
            <person name="Grigoriev I."/>
            <person name="Hellsten U."/>
            <person name="Putnam N."/>
            <person name="Ralph S."/>
            <person name="Rombauts S."/>
            <person name="Salamov A."/>
            <person name="Schein J."/>
            <person name="Sterck L."/>
            <person name="Aerts A."/>
            <person name="Bhalerao R.R."/>
            <person name="Bhalerao R.P."/>
            <person name="Blaudez D."/>
            <person name="Boerjan W."/>
            <person name="Brun A."/>
            <person name="Brunner A."/>
            <person name="Busov V."/>
            <person name="Campbell M."/>
            <person name="Carlson J."/>
            <person name="Chalot M."/>
            <person name="Chapman J."/>
            <person name="Chen G.L."/>
            <person name="Cooper D."/>
            <person name="Coutinho P.M."/>
            <person name="Couturier J."/>
            <person name="Covert S."/>
            <person name="Cronk Q."/>
            <person name="Cunningham R."/>
            <person name="Davis J."/>
            <person name="Degroeve S."/>
            <person name="Dejardin A."/>
            <person name="Depamphilis C."/>
            <person name="Detter J."/>
            <person name="Dirks B."/>
            <person name="Dubchak I."/>
            <person name="Duplessis S."/>
            <person name="Ehlting J."/>
            <person name="Ellis B."/>
            <person name="Gendler K."/>
            <person name="Goodstein D."/>
            <person name="Gribskov M."/>
            <person name="Grimwood J."/>
            <person name="Groover A."/>
            <person name="Gunter L."/>
            <person name="Hamberger B."/>
            <person name="Heinze B."/>
            <person name="Helariutta Y."/>
            <person name="Henrissat B."/>
            <person name="Holligan D."/>
            <person name="Holt R."/>
            <person name="Huang W."/>
            <person name="Islam-Faridi N."/>
            <person name="Jones S."/>
            <person name="Jones-Rhoades M."/>
            <person name="Jorgensen R."/>
            <person name="Joshi C."/>
            <person name="Kangasjarvi J."/>
            <person name="Karlsson J."/>
            <person name="Kelleher C."/>
            <person name="Kirkpatrick R."/>
            <person name="Kirst M."/>
            <person name="Kohler A."/>
            <person name="Kalluri U."/>
            <person name="Larimer F."/>
            <person name="Leebens-Mack J."/>
            <person name="Leple J.C."/>
            <person name="Locascio P."/>
            <person name="Lou Y."/>
            <person name="Lucas S."/>
            <person name="Martin F."/>
            <person name="Montanini B."/>
            <person name="Napoli C."/>
            <person name="Nelson D.R."/>
            <person name="Nelson C."/>
            <person name="Nieminen K."/>
            <person name="Nilsson O."/>
            <person name="Pereda V."/>
            <person name="Peter G."/>
            <person name="Philippe R."/>
            <person name="Pilate G."/>
            <person name="Poliakov A."/>
            <person name="Razumovskaya J."/>
            <person name="Richardson P."/>
            <person name="Rinaldi C."/>
            <person name="Ritland K."/>
            <person name="Rouze P."/>
            <person name="Ryaboy D."/>
            <person name="Schmutz J."/>
            <person name="Schrader J."/>
            <person name="Segerman B."/>
            <person name="Shin H."/>
            <person name="Siddiqui A."/>
            <person name="Sterky F."/>
            <person name="Terry A."/>
            <person name="Tsai C.J."/>
            <person name="Uberbacher E."/>
            <person name="Unneberg P."/>
            <person name="Vahala J."/>
            <person name="Wall K."/>
            <person name="Wessler S."/>
            <person name="Yang G."/>
            <person name="Yin T."/>
            <person name="Douglas C."/>
            <person name="Marra M."/>
            <person name="Sandberg G."/>
            <person name="Van de Peer Y."/>
            <person name="Rokhsar D."/>
        </authorList>
    </citation>
    <scope>NUCLEOTIDE SEQUENCE [LARGE SCALE GENOMIC DNA]</scope>
    <source>
        <strain evidence="2">cv. Nisqually</strain>
    </source>
</reference>
<keyword evidence="2" id="KW-1185">Reference proteome</keyword>
<accession>B9I8H0</accession>
<protein>
    <submittedName>
        <fullName evidence="1">Uncharacterized protein</fullName>
    </submittedName>
</protein>
<dbReference type="AlphaFoldDB" id="B9I8H0"/>
<dbReference type="InParanoid" id="B9I8H0"/>
<name>B9I8H0_POPTR</name>
<gene>
    <name evidence="1" type="ORF">POPTR_014G081500</name>
</gene>
<sequence length="120" mass="13423">SLLHHTDTASLLFWDRQLQRLSNSVKILLTSSPQFLFKSLNSTMNPLLTPPPQPNPMWESTPKSLVNEIVNKVSPIASRETRNEGEELAITALVTGNTEKLSEVKGNVFEALDVHVIQIY</sequence>
<dbReference type="Proteomes" id="UP000006729">
    <property type="component" value="Chromosome 14"/>
</dbReference>
<organism evidence="1 2">
    <name type="scientific">Populus trichocarpa</name>
    <name type="common">Western balsam poplar</name>
    <name type="synonym">Populus balsamifera subsp. trichocarpa</name>
    <dbReference type="NCBI Taxonomy" id="3694"/>
    <lineage>
        <taxon>Eukaryota</taxon>
        <taxon>Viridiplantae</taxon>
        <taxon>Streptophyta</taxon>
        <taxon>Embryophyta</taxon>
        <taxon>Tracheophyta</taxon>
        <taxon>Spermatophyta</taxon>
        <taxon>Magnoliopsida</taxon>
        <taxon>eudicotyledons</taxon>
        <taxon>Gunneridae</taxon>
        <taxon>Pentapetalae</taxon>
        <taxon>rosids</taxon>
        <taxon>fabids</taxon>
        <taxon>Malpighiales</taxon>
        <taxon>Salicaceae</taxon>
        <taxon>Saliceae</taxon>
        <taxon>Populus</taxon>
    </lineage>
</organism>
<evidence type="ECO:0000313" key="1">
    <source>
        <dbReference type="EMBL" id="PNT03658.1"/>
    </source>
</evidence>
<evidence type="ECO:0000313" key="2">
    <source>
        <dbReference type="Proteomes" id="UP000006729"/>
    </source>
</evidence>
<proteinExistence type="predicted"/>
<feature type="non-terminal residue" evidence="1">
    <location>
        <position position="1"/>
    </location>
</feature>
<dbReference type="PANTHER" id="PTHR47703">
    <property type="entry name" value="D-AMINOACID AMINOTRANSFERASE-LIKE PLP-DEPENDENT ENZYMES SUPERFAMILY PROTEIN"/>
    <property type="match status" value="1"/>
</dbReference>
<dbReference type="PANTHER" id="PTHR47703:SF2">
    <property type="entry name" value="D-AMINOACID AMINOTRANSFERASE-LIKE PLP-DEPENDENT ENZYMES SUPERFAMILY PROTEIN"/>
    <property type="match status" value="1"/>
</dbReference>